<dbReference type="Pfam" id="PF12395">
    <property type="entry name" value="DUF3658"/>
    <property type="match status" value="1"/>
</dbReference>
<reference evidence="4" key="1">
    <citation type="submission" date="2016-10" db="EMBL/GenBank/DDBJ databases">
        <authorList>
            <person name="Varghese N."/>
            <person name="Submissions S."/>
        </authorList>
    </citation>
    <scope>NUCLEOTIDE SEQUENCE [LARGE SCALE GENOMIC DNA]</scope>
    <source>
        <strain evidence="4">NRRL B-59562</strain>
    </source>
</reference>
<dbReference type="InterPro" id="IPR022123">
    <property type="entry name" value="DUF3658"/>
</dbReference>
<evidence type="ECO:0000259" key="2">
    <source>
        <dbReference type="Pfam" id="PF12395"/>
    </source>
</evidence>
<gene>
    <name evidence="3" type="ORF">SAMN05216287_0631</name>
</gene>
<keyword evidence="4" id="KW-1185">Reference proteome</keyword>
<dbReference type="AlphaFoldDB" id="A0A1H2SEB2"/>
<proteinExistence type="predicted"/>
<dbReference type="InterPro" id="IPR014973">
    <property type="entry name" value="DUF1835"/>
</dbReference>
<feature type="domain" description="DUF3658" evidence="2">
    <location>
        <begin position="152"/>
        <end position="250"/>
    </location>
</feature>
<evidence type="ECO:0008006" key="5">
    <source>
        <dbReference type="Google" id="ProtNLM"/>
    </source>
</evidence>
<protein>
    <recommendedName>
        <fullName evidence="5">DUF1835 domain-containing protein</fullName>
    </recommendedName>
</protein>
<evidence type="ECO:0000313" key="3">
    <source>
        <dbReference type="EMBL" id="SDW29940.1"/>
    </source>
</evidence>
<dbReference type="Pfam" id="PF08874">
    <property type="entry name" value="DUF1835"/>
    <property type="match status" value="1"/>
</dbReference>
<feature type="domain" description="DUF1835" evidence="1">
    <location>
        <begin position="7"/>
        <end position="125"/>
    </location>
</feature>
<accession>A0A1H2SEB2</accession>
<evidence type="ECO:0000313" key="4">
    <source>
        <dbReference type="Proteomes" id="UP000243778"/>
    </source>
</evidence>
<dbReference type="EMBL" id="FNNU01000001">
    <property type="protein sequence ID" value="SDW29940.1"/>
    <property type="molecule type" value="Genomic_DNA"/>
</dbReference>
<organism evidence="3 4">
    <name type="scientific">Pseudomonas kuykendallii</name>
    <dbReference type="NCBI Taxonomy" id="1007099"/>
    <lineage>
        <taxon>Bacteria</taxon>
        <taxon>Pseudomonadati</taxon>
        <taxon>Pseudomonadota</taxon>
        <taxon>Gammaproteobacteria</taxon>
        <taxon>Pseudomonadales</taxon>
        <taxon>Pseudomonadaceae</taxon>
        <taxon>Pseudomonas</taxon>
    </lineage>
</organism>
<name>A0A1H2SEB2_9PSED</name>
<evidence type="ECO:0000259" key="1">
    <source>
        <dbReference type="Pfam" id="PF08874"/>
    </source>
</evidence>
<dbReference type="STRING" id="1007099.SAMN05216287_0631"/>
<sequence>MTAPVWHLVCGDNAAEGVASVLGEALARQSLRVLRDDLAVGPLRDVGRPPCAARAAFWSAVWPAQVLPVPAFDTDLPADAQWLAGLARGGAEVTLWHGDSCSEQLLLARVAAALDGSDLALWEVACGTGDTRVAQRKAVAMRHPRELLELHRPRLMDAERRHALAAQWRAAVAEDADVRRWSDGEFHGETFATIDASLLDFCTPEWQPLAQPMGDTMRHCDGFFASDFFLAWRARELAARGALHLEGSLQGRYSEQRVRLA</sequence>
<dbReference type="Proteomes" id="UP000243778">
    <property type="component" value="Unassembled WGS sequence"/>
</dbReference>